<evidence type="ECO:0000313" key="2">
    <source>
        <dbReference type="EMBL" id="GBP93833.1"/>
    </source>
</evidence>
<dbReference type="EMBL" id="BGZK01002426">
    <property type="protein sequence ID" value="GBP93833.1"/>
    <property type="molecule type" value="Genomic_DNA"/>
</dbReference>
<feature type="compositionally biased region" description="Basic residues" evidence="1">
    <location>
        <begin position="85"/>
        <end position="95"/>
    </location>
</feature>
<name>A0A4C2A3K9_EUMVA</name>
<sequence length="116" mass="13017">MWPPPRYATRRGEGRAPPKGNAQIHKKIGTAIILEFAVLINFYTADRGLSFSLGSHRMGTTVSDPRPRVRKIRLIIYPRAAPPGGRRKRRRRRAVGRTPGRLCQFHFSGGTTRNAG</sequence>
<keyword evidence="3" id="KW-1185">Reference proteome</keyword>
<evidence type="ECO:0000313" key="3">
    <source>
        <dbReference type="Proteomes" id="UP000299102"/>
    </source>
</evidence>
<proteinExistence type="predicted"/>
<reference evidence="2 3" key="1">
    <citation type="journal article" date="2019" name="Commun. Biol.">
        <title>The bagworm genome reveals a unique fibroin gene that provides high tensile strength.</title>
        <authorList>
            <person name="Kono N."/>
            <person name="Nakamura H."/>
            <person name="Ohtoshi R."/>
            <person name="Tomita M."/>
            <person name="Numata K."/>
            <person name="Arakawa K."/>
        </authorList>
    </citation>
    <scope>NUCLEOTIDE SEQUENCE [LARGE SCALE GENOMIC DNA]</scope>
</reference>
<organism evidence="2 3">
    <name type="scientific">Eumeta variegata</name>
    <name type="common">Bagworm moth</name>
    <name type="synonym">Eumeta japonica</name>
    <dbReference type="NCBI Taxonomy" id="151549"/>
    <lineage>
        <taxon>Eukaryota</taxon>
        <taxon>Metazoa</taxon>
        <taxon>Ecdysozoa</taxon>
        <taxon>Arthropoda</taxon>
        <taxon>Hexapoda</taxon>
        <taxon>Insecta</taxon>
        <taxon>Pterygota</taxon>
        <taxon>Neoptera</taxon>
        <taxon>Endopterygota</taxon>
        <taxon>Lepidoptera</taxon>
        <taxon>Glossata</taxon>
        <taxon>Ditrysia</taxon>
        <taxon>Tineoidea</taxon>
        <taxon>Psychidae</taxon>
        <taxon>Oiketicinae</taxon>
        <taxon>Eumeta</taxon>
    </lineage>
</organism>
<accession>A0A4C2A3K9</accession>
<comment type="caution">
    <text evidence="2">The sequence shown here is derived from an EMBL/GenBank/DDBJ whole genome shotgun (WGS) entry which is preliminary data.</text>
</comment>
<dbReference type="Proteomes" id="UP000299102">
    <property type="component" value="Unassembled WGS sequence"/>
</dbReference>
<evidence type="ECO:0000256" key="1">
    <source>
        <dbReference type="SAM" id="MobiDB-lite"/>
    </source>
</evidence>
<protein>
    <submittedName>
        <fullName evidence="2">Uncharacterized protein</fullName>
    </submittedName>
</protein>
<gene>
    <name evidence="2" type="ORF">EVAR_91972_1</name>
</gene>
<feature type="region of interest" description="Disordered" evidence="1">
    <location>
        <begin position="79"/>
        <end position="116"/>
    </location>
</feature>
<feature type="region of interest" description="Disordered" evidence="1">
    <location>
        <begin position="1"/>
        <end position="22"/>
    </location>
</feature>
<dbReference type="AlphaFoldDB" id="A0A4C2A3K9"/>